<keyword evidence="2" id="KW-0131">Cell cycle</keyword>
<accession>A0A385Q3D6</accession>
<keyword evidence="1" id="KW-1133">Transmembrane helix</keyword>
<dbReference type="AlphaFoldDB" id="A0A385Q3D6"/>
<name>A0A385Q3D6_9FIRM</name>
<feature type="transmembrane region" description="Helical" evidence="1">
    <location>
        <begin position="33"/>
        <end position="53"/>
    </location>
</feature>
<reference evidence="2 3" key="1">
    <citation type="submission" date="2018-09" db="EMBL/GenBank/DDBJ databases">
        <title>Genome sequencing of Lachnoanaerobaculum umeaense DSM 23576.</title>
        <authorList>
            <person name="Kook J.-K."/>
            <person name="Park S.-N."/>
            <person name="Lim Y.K."/>
        </authorList>
    </citation>
    <scope>NUCLEOTIDE SEQUENCE [LARGE SCALE GENOMIC DNA]</scope>
    <source>
        <strain evidence="3">DSM 23576 \ CCUG 58757</strain>
    </source>
</reference>
<keyword evidence="3" id="KW-1185">Reference proteome</keyword>
<dbReference type="EMBL" id="CP032364">
    <property type="protein sequence ID" value="AYB00821.1"/>
    <property type="molecule type" value="Genomic_DNA"/>
</dbReference>
<gene>
    <name evidence="2" type="ORF">D4A81_06340</name>
</gene>
<organism evidence="2 3">
    <name type="scientific">Lachnoanaerobaculum umeaense</name>
    <dbReference type="NCBI Taxonomy" id="617123"/>
    <lineage>
        <taxon>Bacteria</taxon>
        <taxon>Bacillati</taxon>
        <taxon>Bacillota</taxon>
        <taxon>Clostridia</taxon>
        <taxon>Lachnospirales</taxon>
        <taxon>Lachnospiraceae</taxon>
        <taxon>Lachnoanaerobaculum</taxon>
    </lineage>
</organism>
<evidence type="ECO:0000256" key="1">
    <source>
        <dbReference type="SAM" id="Phobius"/>
    </source>
</evidence>
<keyword evidence="2" id="KW-0132">Cell division</keyword>
<proteinExistence type="predicted"/>
<sequence length="67" mass="7820">MKRFLAIVILLILVISLIGTIYVAIFTSNIRLLFVFLFIDIVIPVVIYAYLIITKHIRNLNKRDDDK</sequence>
<evidence type="ECO:0000313" key="3">
    <source>
        <dbReference type="Proteomes" id="UP000265562"/>
    </source>
</evidence>
<dbReference type="KEGG" id="lua:D4A81_06340"/>
<dbReference type="OrthoDB" id="2065404at2"/>
<keyword evidence="1" id="KW-0812">Transmembrane</keyword>
<dbReference type="GO" id="GO:0051301">
    <property type="term" value="P:cell division"/>
    <property type="evidence" value="ECO:0007669"/>
    <property type="project" value="UniProtKB-KW"/>
</dbReference>
<evidence type="ECO:0000313" key="2">
    <source>
        <dbReference type="EMBL" id="AYB00821.1"/>
    </source>
</evidence>
<protein>
    <submittedName>
        <fullName evidence="2">Cell division protein DIVIC</fullName>
    </submittedName>
</protein>
<keyword evidence="1" id="KW-0472">Membrane</keyword>
<dbReference type="Proteomes" id="UP000265562">
    <property type="component" value="Chromosome"/>
</dbReference>